<comment type="caution">
    <text evidence="1">The sequence shown here is derived from an EMBL/GenBank/DDBJ whole genome shotgun (WGS) entry which is preliminary data.</text>
</comment>
<dbReference type="STRING" id="1184609.KILIM_005_01500"/>
<evidence type="ECO:0000313" key="2">
    <source>
        <dbReference type="Proteomes" id="UP000008366"/>
    </source>
</evidence>
<dbReference type="AlphaFoldDB" id="K6VE95"/>
<dbReference type="Pfam" id="PF11290">
    <property type="entry name" value="DUF3090"/>
    <property type="match status" value="1"/>
</dbReference>
<gene>
    <name evidence="1" type="ORF">KILIM_005_01500</name>
</gene>
<name>K6VE95_9MICO</name>
<evidence type="ECO:0008006" key="3">
    <source>
        <dbReference type="Google" id="ProtNLM"/>
    </source>
</evidence>
<proteinExistence type="predicted"/>
<dbReference type="OrthoDB" id="156387at2"/>
<dbReference type="InterPro" id="IPR021441">
    <property type="entry name" value="DUF3090"/>
</dbReference>
<keyword evidence="2" id="KW-1185">Reference proteome</keyword>
<organism evidence="1 2">
    <name type="scientific">Kineosphaera limosa NBRC 100340</name>
    <dbReference type="NCBI Taxonomy" id="1184609"/>
    <lineage>
        <taxon>Bacteria</taxon>
        <taxon>Bacillati</taxon>
        <taxon>Actinomycetota</taxon>
        <taxon>Actinomycetes</taxon>
        <taxon>Micrococcales</taxon>
        <taxon>Dermatophilaceae</taxon>
        <taxon>Kineosphaera</taxon>
    </lineage>
</organism>
<sequence>MALIAFDPPDRFVTGTVGPPGQRQFFLQATGSGRTTTVAVEKSQVQVLADRVNDLLDSFAGGAATEQAAARHTDNAPLDTPIEEEFAVGTMGLSWDPERERLVIDCHAAGDAFDTAEAIEGMEGQEEVDPATDPRQLVLRVVLDPAVARAFARRSVSVVSAGRPPCPFCSLPLDPEGHVCARANGYKR</sequence>
<accession>K6VE95</accession>
<evidence type="ECO:0000313" key="1">
    <source>
        <dbReference type="EMBL" id="GAB94533.1"/>
    </source>
</evidence>
<dbReference type="NCBIfam" id="TIGR03847">
    <property type="entry name" value="conserved hypothetical protein"/>
    <property type="match status" value="1"/>
</dbReference>
<dbReference type="EMBL" id="BAHD01000005">
    <property type="protein sequence ID" value="GAB94533.1"/>
    <property type="molecule type" value="Genomic_DNA"/>
</dbReference>
<dbReference type="Proteomes" id="UP000008366">
    <property type="component" value="Unassembled WGS sequence"/>
</dbReference>
<protein>
    <recommendedName>
        <fullName evidence="3">DUF3090 domain-containing protein</fullName>
    </recommendedName>
</protein>
<reference evidence="1 2" key="1">
    <citation type="submission" date="2012-08" db="EMBL/GenBank/DDBJ databases">
        <title>Whole genome shotgun sequence of Kineosphaera limosa NBRC 100340.</title>
        <authorList>
            <person name="Yoshida I."/>
            <person name="Isaki S."/>
            <person name="Hosoyama A."/>
            <person name="Tsuchikane K."/>
            <person name="Katsumata H."/>
            <person name="Ando Y."/>
            <person name="Ohji S."/>
            <person name="Hamada M."/>
            <person name="Tamura T."/>
            <person name="Yamazoe A."/>
            <person name="Yamazaki S."/>
            <person name="Fujita N."/>
        </authorList>
    </citation>
    <scope>NUCLEOTIDE SEQUENCE [LARGE SCALE GENOMIC DNA]</scope>
    <source>
        <strain evidence="1 2">NBRC 100340</strain>
    </source>
</reference>
<dbReference type="RefSeq" id="WP_006591066.1">
    <property type="nucleotide sequence ID" value="NZ_BAHD01000005.1"/>
</dbReference>
<dbReference type="eggNOG" id="ENOG502ZW25">
    <property type="taxonomic scope" value="Bacteria"/>
</dbReference>